<dbReference type="InterPro" id="IPR029033">
    <property type="entry name" value="His_PPase_superfam"/>
</dbReference>
<dbReference type="InterPro" id="IPR013078">
    <property type="entry name" value="His_Pase_superF_clade-1"/>
</dbReference>
<dbReference type="PANTHER" id="PTHR48100">
    <property type="entry name" value="BROAD-SPECIFICITY PHOSPHATASE YOR283W-RELATED"/>
    <property type="match status" value="1"/>
</dbReference>
<evidence type="ECO:0000313" key="1">
    <source>
        <dbReference type="EMBL" id="MFC0391398.1"/>
    </source>
</evidence>
<protein>
    <submittedName>
        <fullName evidence="1">Histidine phosphatase family protein</fullName>
        <ecNumber evidence="1">3.1.3.-</ecNumber>
    </submittedName>
</protein>
<organism evidence="1 2">
    <name type="scientific">Paenibacillus mendelii</name>
    <dbReference type="NCBI Taxonomy" id="206163"/>
    <lineage>
        <taxon>Bacteria</taxon>
        <taxon>Bacillati</taxon>
        <taxon>Bacillota</taxon>
        <taxon>Bacilli</taxon>
        <taxon>Bacillales</taxon>
        <taxon>Paenibacillaceae</taxon>
        <taxon>Paenibacillus</taxon>
    </lineage>
</organism>
<dbReference type="RefSeq" id="WP_204819949.1">
    <property type="nucleotide sequence ID" value="NZ_JANHOF010000006.1"/>
</dbReference>
<proteinExistence type="predicted"/>
<dbReference type="SMART" id="SM00855">
    <property type="entry name" value="PGAM"/>
    <property type="match status" value="1"/>
</dbReference>
<keyword evidence="1" id="KW-0378">Hydrolase</keyword>
<dbReference type="Proteomes" id="UP001589818">
    <property type="component" value="Unassembled WGS sequence"/>
</dbReference>
<dbReference type="Pfam" id="PF00300">
    <property type="entry name" value="His_Phos_1"/>
    <property type="match status" value="1"/>
</dbReference>
<dbReference type="SUPFAM" id="SSF53254">
    <property type="entry name" value="Phosphoglycerate mutase-like"/>
    <property type="match status" value="1"/>
</dbReference>
<dbReference type="EC" id="3.1.3.-" evidence="1"/>
<accession>A0ABV6J696</accession>
<evidence type="ECO:0000313" key="2">
    <source>
        <dbReference type="Proteomes" id="UP001589818"/>
    </source>
</evidence>
<gene>
    <name evidence="1" type="ORF">ACFFJ8_08430</name>
</gene>
<dbReference type="GO" id="GO:0016787">
    <property type="term" value="F:hydrolase activity"/>
    <property type="evidence" value="ECO:0007669"/>
    <property type="project" value="UniProtKB-KW"/>
</dbReference>
<name>A0ABV6J696_9BACL</name>
<dbReference type="Gene3D" id="3.40.50.1240">
    <property type="entry name" value="Phosphoglycerate mutase-like"/>
    <property type="match status" value="1"/>
</dbReference>
<comment type="caution">
    <text evidence="1">The sequence shown here is derived from an EMBL/GenBank/DDBJ whole genome shotgun (WGS) entry which is preliminary data.</text>
</comment>
<dbReference type="PANTHER" id="PTHR48100:SF1">
    <property type="entry name" value="HISTIDINE PHOSPHATASE FAMILY PROTEIN-RELATED"/>
    <property type="match status" value="1"/>
</dbReference>
<keyword evidence="2" id="KW-1185">Reference proteome</keyword>
<dbReference type="CDD" id="cd07067">
    <property type="entry name" value="HP_PGM_like"/>
    <property type="match status" value="1"/>
</dbReference>
<dbReference type="EMBL" id="JBHLVF010000011">
    <property type="protein sequence ID" value="MFC0391398.1"/>
    <property type="molecule type" value="Genomic_DNA"/>
</dbReference>
<dbReference type="InterPro" id="IPR050275">
    <property type="entry name" value="PGM_Phosphatase"/>
</dbReference>
<sequence>MKELILIRHGEAEHLLTGVVGGWTDTKLTELGKQQAHCTAVRAALLLQDTTFRLYSSDLSRARQTAQIIGHRLASDPICVEGLRELSNGAAANLSVEEADKIRNPVTDPVTDWVPYPGAESWRMMHDRLSAFMEELNVTEDVVVIVSHSNAIISLIHYWLRFSPDMFNVSFDIQPCSITRLRINKWGERTISKLNDTAHLEVEGLLLPS</sequence>
<reference evidence="1 2" key="1">
    <citation type="submission" date="2024-09" db="EMBL/GenBank/DDBJ databases">
        <authorList>
            <person name="Sun Q."/>
            <person name="Mori K."/>
        </authorList>
    </citation>
    <scope>NUCLEOTIDE SEQUENCE [LARGE SCALE GENOMIC DNA]</scope>
    <source>
        <strain evidence="1 2">CCM 4839</strain>
    </source>
</reference>